<dbReference type="FunFam" id="1.10.510.10:FF:000596">
    <property type="entry name" value="CK1 family protein kinase"/>
    <property type="match status" value="1"/>
</dbReference>
<dbReference type="Proteomes" id="UP000054937">
    <property type="component" value="Unassembled WGS sequence"/>
</dbReference>
<dbReference type="SUPFAM" id="SSF56112">
    <property type="entry name" value="Protein kinase-like (PK-like)"/>
    <property type="match status" value="1"/>
</dbReference>
<feature type="region of interest" description="Disordered" evidence="5">
    <location>
        <begin position="1915"/>
        <end position="1934"/>
    </location>
</feature>
<organism evidence="7 8">
    <name type="scientific">Pseudocohnilembus persalinus</name>
    <name type="common">Ciliate</name>
    <dbReference type="NCBI Taxonomy" id="266149"/>
    <lineage>
        <taxon>Eukaryota</taxon>
        <taxon>Sar</taxon>
        <taxon>Alveolata</taxon>
        <taxon>Ciliophora</taxon>
        <taxon>Intramacronucleata</taxon>
        <taxon>Oligohymenophorea</taxon>
        <taxon>Scuticociliatia</taxon>
        <taxon>Philasterida</taxon>
        <taxon>Pseudocohnilembidae</taxon>
        <taxon>Pseudocohnilembus</taxon>
    </lineage>
</organism>
<feature type="repeat" description="WD" evidence="3">
    <location>
        <begin position="1183"/>
        <end position="1219"/>
    </location>
</feature>
<feature type="repeat" description="WD" evidence="3">
    <location>
        <begin position="1098"/>
        <end position="1139"/>
    </location>
</feature>
<dbReference type="Pfam" id="PF00400">
    <property type="entry name" value="WD40"/>
    <property type="match status" value="9"/>
</dbReference>
<dbReference type="InParanoid" id="A0A0V0Q8X3"/>
<dbReference type="Gene3D" id="1.10.510.10">
    <property type="entry name" value="Transferase(Phosphotransferase) domain 1"/>
    <property type="match status" value="1"/>
</dbReference>
<feature type="compositionally biased region" description="Low complexity" evidence="5">
    <location>
        <begin position="1915"/>
        <end position="1925"/>
    </location>
</feature>
<dbReference type="InterPro" id="IPR001680">
    <property type="entry name" value="WD40_rpt"/>
</dbReference>
<dbReference type="InterPro" id="IPR036322">
    <property type="entry name" value="WD40_repeat_dom_sf"/>
</dbReference>
<dbReference type="SMART" id="SM00220">
    <property type="entry name" value="S_TKc"/>
    <property type="match status" value="1"/>
</dbReference>
<dbReference type="GO" id="GO:0005524">
    <property type="term" value="F:ATP binding"/>
    <property type="evidence" value="ECO:0007669"/>
    <property type="project" value="InterPro"/>
</dbReference>
<dbReference type="SUPFAM" id="SSF52540">
    <property type="entry name" value="P-loop containing nucleoside triphosphate hydrolases"/>
    <property type="match status" value="1"/>
</dbReference>
<dbReference type="InterPro" id="IPR008271">
    <property type="entry name" value="Ser/Thr_kinase_AS"/>
</dbReference>
<feature type="domain" description="Protein kinase" evidence="6">
    <location>
        <begin position="1945"/>
        <end position="2227"/>
    </location>
</feature>
<dbReference type="SUPFAM" id="SSF50978">
    <property type="entry name" value="WD40 repeat-like"/>
    <property type="match status" value="3"/>
</dbReference>
<evidence type="ECO:0000256" key="2">
    <source>
        <dbReference type="ARBA" id="ARBA00022737"/>
    </source>
</evidence>
<proteinExistence type="predicted"/>
<dbReference type="PROSITE" id="PS50011">
    <property type="entry name" value="PROTEIN_KINASE_DOM"/>
    <property type="match status" value="1"/>
</dbReference>
<dbReference type="PROSITE" id="PS50294">
    <property type="entry name" value="WD_REPEATS_REGION"/>
    <property type="match status" value="3"/>
</dbReference>
<dbReference type="InterPro" id="IPR001646">
    <property type="entry name" value="5peptide_repeat"/>
</dbReference>
<dbReference type="PRINTS" id="PR00320">
    <property type="entry name" value="GPROTEINBRPT"/>
</dbReference>
<dbReference type="OMA" id="NNIEGQA"/>
<evidence type="ECO:0000256" key="4">
    <source>
        <dbReference type="SAM" id="Coils"/>
    </source>
</evidence>
<protein>
    <submittedName>
        <fullName evidence="7">WD40-repeat-containing domain</fullName>
    </submittedName>
</protein>
<dbReference type="PANTHER" id="PTHR44019:SF8">
    <property type="entry name" value="POC1 CENTRIOLAR PROTEIN HOMOLOG"/>
    <property type="match status" value="1"/>
</dbReference>
<evidence type="ECO:0000256" key="3">
    <source>
        <dbReference type="PROSITE-ProRule" id="PRU00221"/>
    </source>
</evidence>
<evidence type="ECO:0000256" key="1">
    <source>
        <dbReference type="ARBA" id="ARBA00022574"/>
    </source>
</evidence>
<dbReference type="InterPro" id="IPR027417">
    <property type="entry name" value="P-loop_NTPase"/>
</dbReference>
<dbReference type="CDD" id="cd14016">
    <property type="entry name" value="STKc_CK1"/>
    <property type="match status" value="1"/>
</dbReference>
<dbReference type="SUPFAM" id="SSF141571">
    <property type="entry name" value="Pentapeptide repeat-like"/>
    <property type="match status" value="1"/>
</dbReference>
<dbReference type="InterPro" id="IPR020472">
    <property type="entry name" value="WD40_PAC1"/>
</dbReference>
<keyword evidence="1 3" id="KW-0853">WD repeat</keyword>
<dbReference type="PANTHER" id="PTHR44019">
    <property type="entry name" value="WD REPEAT-CONTAINING PROTEIN 55"/>
    <property type="match status" value="1"/>
</dbReference>
<dbReference type="InterPro" id="IPR000719">
    <property type="entry name" value="Prot_kinase_dom"/>
</dbReference>
<feature type="repeat" description="WD" evidence="3">
    <location>
        <begin position="1641"/>
        <end position="1671"/>
    </location>
</feature>
<dbReference type="SMART" id="SM00320">
    <property type="entry name" value="WD40"/>
    <property type="match status" value="14"/>
</dbReference>
<dbReference type="Pfam" id="PF00069">
    <property type="entry name" value="Pkinase"/>
    <property type="match status" value="1"/>
</dbReference>
<keyword evidence="4" id="KW-0175">Coiled coil</keyword>
<evidence type="ECO:0000313" key="7">
    <source>
        <dbReference type="EMBL" id="KRW98471.1"/>
    </source>
</evidence>
<dbReference type="InterPro" id="IPR011009">
    <property type="entry name" value="Kinase-like_dom_sf"/>
</dbReference>
<keyword evidence="2" id="KW-0677">Repeat</keyword>
<feature type="repeat" description="WD" evidence="3">
    <location>
        <begin position="1511"/>
        <end position="1542"/>
    </location>
</feature>
<dbReference type="OrthoDB" id="24966at2759"/>
<dbReference type="GO" id="GO:0004672">
    <property type="term" value="F:protein kinase activity"/>
    <property type="evidence" value="ECO:0007669"/>
    <property type="project" value="InterPro"/>
</dbReference>
<evidence type="ECO:0000259" key="6">
    <source>
        <dbReference type="PROSITE" id="PS50011"/>
    </source>
</evidence>
<accession>A0A0V0Q8X3</accession>
<comment type="caution">
    <text evidence="7">The sequence shown here is derived from an EMBL/GenBank/DDBJ whole genome shotgun (WGS) entry which is preliminary data.</text>
</comment>
<dbReference type="InterPro" id="IPR015943">
    <property type="entry name" value="WD40/YVTN_repeat-like_dom_sf"/>
</dbReference>
<feature type="coiled-coil region" evidence="4">
    <location>
        <begin position="1791"/>
        <end position="1853"/>
    </location>
</feature>
<dbReference type="CDD" id="cd00200">
    <property type="entry name" value="WD40"/>
    <property type="match status" value="1"/>
</dbReference>
<sequence length="2244" mass="262054">MQSVQEEIKYYLVQKNGDVIYGENNSGFSNHILSSKILFEQYDIIVFEIDIMDLSFQFYNIINPNYKSPVVKLFQSEQQSHQQNNKLLNFNIYPCCILEPNESVGFENGPVLGKYFQGILSQIQNQKLQQTQFDKKESVYQNQVDQTIQYTEEENIYIIEGLKNQVFNEYCLHDQQFSAFLDFLKEDILQENYTRQYLQNYIEQNITFSQNENYNGIIDPVQESVIQKIIQQKIQINNPLELVFQLKSYIPGTKCTRNEKDNEKLDLMTEVDRFLTDFRTKSQQQNQKQIFILVGDSGTGKTSFINQIQHHYEFLTNNQHNLIQVHKLRFGQYHSQKQLEQDVEQIYINYQKKINNQVHINQYYGSSLGQQNQQPTIRQDSQSNFLQQNYQNMQKFYTPNYQLQNIHQTNYENLSQNQRQGQVNIKIQNEMANSQQQQFNYKYINETVNQSDNSSKIENKLQNGFEYNQSHSFKQGQNNQNLQNLGYHSFQMSQNNYISQINQQNNSNSQYIQKTSQIKIIFLLDGYDEISFKQDSNTSKSLKFYKKYFYQFFQYFLNKDSQNTNIGDEKAHSTTSSSSYKLNLVEIFKLDQFINVKLIITSRKETIPENSLSQIFTFDSQDPKENQMLVRKKCSFYYISLFQPSQIVQFIDKYIESVNDSALNLYTNKVSFSKEQYLQYFKKNKELEQMASNPLMLRIILEVLPKIQQVLNYQFQLNKSQDWLYINKKAFSRYNLYKEFIKNWISVKVQVKLDNQQIQKIAQQQQSQAFLDQELQFIKKNSQIQRFEDKKEPINIQKAKFRIFVFNRILAMGLFVQTTQTFTKQNVLQIFKNQKCGFINIGGDIESYLQCSPVKKNGENYEYIHKSVFEYYVADNILTEIQLITKEIIKPEIPQIKIQVEKVINIFYYLNKSTIQFLIQKMGGKQYLKRNNVSQLKNWFPNQNYMNNDSEQKLSQLNNLDVINMKLNQVRLNRSHLTIIRFIQNYYFQYDNYENLKQLQKVLQKLIQYSRPKENKKKNLYLSSNAATIYNALNFSFSGLDLSNTELEGAILQSAIMHKTNMQNANLKHAQLSASILQESNIIGANIQNADFGKMPDLKKQEKPIQCVIYSPNGKYIASGDDDSNVTLYLLNNPDQFYRREKVHKKGVNSISFSPNSKYLVSGSSDKSIVIWDTSLQVLVQKNNAHKDSITCVKFSQNKFNKSLIIATASEDSYIIIWKFIQYKQDYAFSNQESFNYDLVPEHYLKEHQSCVTSIAFFDDGKKLISGSEDEQGIILIWEETKVAWVVRQKLKTGLSLVDQIAISPDNNFIIASSSEEIQIWKQISYFQMNHMKDWIKYQSLDSGATCVAFSNDGKYVATGNRVIKLWNVESGELLQIMEGNSVVKDLIFSPFSSQLENNYIIAGHYDNTIKIYNISITQQLQLRDGHREEVVSLVISQDEKLIASGGVGGHIKIWNLESGELVTQMNGFHTMGVNQMEFCEDIYGNTILISVGGKVIYIWETQTGRKVATYFGHEEDIICVSYNSIYRQIATGSLDKTIKVWPIPDYFNNLSPQSLNFEKYGSNQIQDNLNLPNYEPDPLITYQVPNCVNAVKYSQTCQFLAAGLDNIVSVYLVHKNYQNSAQKQIYEPIMVFNQNTINPTDLHVGTILSVAFLPDERIVSAGQDKKINVWCIDNQGYIDCQIDANMGDINKISYLPVYQPFSYEQSQKKKEKPIYIVAGGTNQLIKIWDINQKRIGGNISKFMISVPALIIRGHQGPIYCMSVSPSGKYIASGSKSLKIWKRKYKYVQVNNNFNLQKNALQKNVKNIDQAQNMQKKKEQSDYSDSQENKQLLQEQLQINQQHNNLVQQSQQQQQQQQFQVIEYLLQRNISKSQAFQCYGLKYSNCEIKGSGPILNKKGEDNKIMQNRLRQDNQNYNQQQPQLPQKGEKQNQEDGRATFKIGRTFEVLEKIDEGAFGQVFKGRNIKTGMDVAIKLEPTKSKHPQLFFECKLYQYLLHDREVIEKGIPNVYLCMTEGDYNIMVMDLLGPSLESLFQLCERKFSVKTVLMLADQLIQRIEYIHSRYFMHRDIKPDNFLMGLGRNSHKVYCVDLGLAKRYRKKDGKHIEFKEGKNLTGTARYASIKTHTGIEQSRRDDLESLGYVFFYFLRGILPWQNLQAKDKKEKYQKIMQKKMSTTVQELGKGFPEEFSNYLIYCQNLAFEETPDYDSQRKMFKELFKKSGYEHDYVYDWSLISKDNKSKNVQK</sequence>
<keyword evidence="8" id="KW-1185">Reference proteome</keyword>
<reference evidence="7 8" key="1">
    <citation type="journal article" date="2015" name="Sci. Rep.">
        <title>Genome of the facultative scuticociliatosis pathogen Pseudocohnilembus persalinus provides insight into its virulence through horizontal gene transfer.</title>
        <authorList>
            <person name="Xiong J."/>
            <person name="Wang G."/>
            <person name="Cheng J."/>
            <person name="Tian M."/>
            <person name="Pan X."/>
            <person name="Warren A."/>
            <person name="Jiang C."/>
            <person name="Yuan D."/>
            <person name="Miao W."/>
        </authorList>
    </citation>
    <scope>NUCLEOTIDE SEQUENCE [LARGE SCALE GENOMIC DNA]</scope>
    <source>
        <strain evidence="7">36N120E</strain>
    </source>
</reference>
<dbReference type="PROSITE" id="PS50082">
    <property type="entry name" value="WD_REPEATS_2"/>
    <property type="match status" value="6"/>
</dbReference>
<dbReference type="PROSITE" id="PS00108">
    <property type="entry name" value="PROTEIN_KINASE_ST"/>
    <property type="match status" value="1"/>
</dbReference>
<dbReference type="Gene3D" id="2.160.20.80">
    <property type="entry name" value="E3 ubiquitin-protein ligase SopA"/>
    <property type="match status" value="1"/>
</dbReference>
<dbReference type="InterPro" id="IPR050505">
    <property type="entry name" value="WDR55/POC1"/>
</dbReference>
<dbReference type="Pfam" id="PF00805">
    <property type="entry name" value="Pentapeptide"/>
    <property type="match status" value="1"/>
</dbReference>
<evidence type="ECO:0000256" key="5">
    <source>
        <dbReference type="SAM" id="MobiDB-lite"/>
    </source>
</evidence>
<feature type="repeat" description="WD" evidence="3">
    <location>
        <begin position="1424"/>
        <end position="1465"/>
    </location>
</feature>
<dbReference type="EMBL" id="LDAU01000243">
    <property type="protein sequence ID" value="KRW98471.1"/>
    <property type="molecule type" value="Genomic_DNA"/>
</dbReference>
<name>A0A0V0Q8X3_PSEPJ</name>
<dbReference type="Gene3D" id="2.130.10.10">
    <property type="entry name" value="YVTN repeat-like/Quinoprotein amine dehydrogenase"/>
    <property type="match status" value="4"/>
</dbReference>
<feature type="repeat" description="WD" evidence="3">
    <location>
        <begin position="1141"/>
        <end position="1173"/>
    </location>
</feature>
<gene>
    <name evidence="7" type="ORF">PPERSA_03302</name>
</gene>
<evidence type="ECO:0000313" key="8">
    <source>
        <dbReference type="Proteomes" id="UP000054937"/>
    </source>
</evidence>